<sequence length="192" mass="19460">MHGPPLVGWLLVALTGASGVYCLARMRGARGHSRRAAGSEALMGLGMAAMALPAARPDPQPYGPVVFAAVFALLCAAALGSAVRAREAGHRAHHVHHAVGTAAMVYMALAMAPGATSGHHHTGPPAAPGIPVLTGLLLAYFALYALRTGARMVATEAPGVLTAPVRPSEAPALSAACRVSMGIGMFAMLLTM</sequence>
<dbReference type="AlphaFoldDB" id="A0A918DZW3"/>
<feature type="transmembrane region" description="Helical" evidence="1">
    <location>
        <begin position="6"/>
        <end position="24"/>
    </location>
</feature>
<keyword evidence="1" id="KW-0472">Membrane</keyword>
<keyword evidence="3" id="KW-1185">Reference proteome</keyword>
<name>A0A918DZW3_9ACTN</name>
<feature type="transmembrane region" description="Helical" evidence="1">
    <location>
        <begin position="126"/>
        <end position="146"/>
    </location>
</feature>
<organism evidence="2 3">
    <name type="scientific">Wenjunlia tyrosinilytica</name>
    <dbReference type="NCBI Taxonomy" id="1544741"/>
    <lineage>
        <taxon>Bacteria</taxon>
        <taxon>Bacillati</taxon>
        <taxon>Actinomycetota</taxon>
        <taxon>Actinomycetes</taxon>
        <taxon>Kitasatosporales</taxon>
        <taxon>Streptomycetaceae</taxon>
        <taxon>Wenjunlia</taxon>
    </lineage>
</organism>
<proteinExistence type="predicted"/>
<dbReference type="InterPro" id="IPR033458">
    <property type="entry name" value="DUF5134"/>
</dbReference>
<accession>A0A918DZW3</accession>
<keyword evidence="1" id="KW-0812">Transmembrane</keyword>
<reference evidence="2" key="1">
    <citation type="journal article" date="2014" name="Int. J. Syst. Evol. Microbiol.">
        <title>Complete genome sequence of Corynebacterium casei LMG S-19264T (=DSM 44701T), isolated from a smear-ripened cheese.</title>
        <authorList>
            <consortium name="US DOE Joint Genome Institute (JGI-PGF)"/>
            <person name="Walter F."/>
            <person name="Albersmeier A."/>
            <person name="Kalinowski J."/>
            <person name="Ruckert C."/>
        </authorList>
    </citation>
    <scope>NUCLEOTIDE SEQUENCE</scope>
    <source>
        <strain evidence="2">CGMCC 4.7201</strain>
    </source>
</reference>
<evidence type="ECO:0000313" key="2">
    <source>
        <dbReference type="EMBL" id="GGO91079.1"/>
    </source>
</evidence>
<feature type="transmembrane region" description="Helical" evidence="1">
    <location>
        <begin position="36"/>
        <end position="55"/>
    </location>
</feature>
<feature type="transmembrane region" description="Helical" evidence="1">
    <location>
        <begin position="61"/>
        <end position="83"/>
    </location>
</feature>
<evidence type="ECO:0000313" key="3">
    <source>
        <dbReference type="Proteomes" id="UP000641932"/>
    </source>
</evidence>
<evidence type="ECO:0000256" key="1">
    <source>
        <dbReference type="SAM" id="Phobius"/>
    </source>
</evidence>
<comment type="caution">
    <text evidence="2">The sequence shown here is derived from an EMBL/GenBank/DDBJ whole genome shotgun (WGS) entry which is preliminary data.</text>
</comment>
<dbReference type="EMBL" id="BMMS01000015">
    <property type="protein sequence ID" value="GGO91079.1"/>
    <property type="molecule type" value="Genomic_DNA"/>
</dbReference>
<feature type="transmembrane region" description="Helical" evidence="1">
    <location>
        <begin position="95"/>
        <end position="114"/>
    </location>
</feature>
<keyword evidence="1" id="KW-1133">Transmembrane helix</keyword>
<reference evidence="2" key="2">
    <citation type="submission" date="2020-09" db="EMBL/GenBank/DDBJ databases">
        <authorList>
            <person name="Sun Q."/>
            <person name="Zhou Y."/>
        </authorList>
    </citation>
    <scope>NUCLEOTIDE SEQUENCE</scope>
    <source>
        <strain evidence="2">CGMCC 4.7201</strain>
    </source>
</reference>
<dbReference type="Proteomes" id="UP000641932">
    <property type="component" value="Unassembled WGS sequence"/>
</dbReference>
<gene>
    <name evidence="2" type="ORF">GCM10012280_38120</name>
</gene>
<protein>
    <submittedName>
        <fullName evidence="2">DUF5134 domain-containing protein</fullName>
    </submittedName>
</protein>
<dbReference type="RefSeq" id="WP_189132917.1">
    <property type="nucleotide sequence ID" value="NZ_BMMS01000015.1"/>
</dbReference>
<dbReference type="Pfam" id="PF17197">
    <property type="entry name" value="DUF5134"/>
    <property type="match status" value="1"/>
</dbReference>